<keyword evidence="3" id="KW-1185">Reference proteome</keyword>
<accession>A0AAD1U6X2</accession>
<proteinExistence type="predicted"/>
<reference evidence="2" key="1">
    <citation type="submission" date="2023-07" db="EMBL/GenBank/DDBJ databases">
        <authorList>
            <consortium name="AG Swart"/>
            <person name="Singh M."/>
            <person name="Singh A."/>
            <person name="Seah K."/>
            <person name="Emmerich C."/>
        </authorList>
    </citation>
    <scope>NUCLEOTIDE SEQUENCE</scope>
    <source>
        <strain evidence="2">DP1</strain>
    </source>
</reference>
<feature type="compositionally biased region" description="Basic residues" evidence="1">
    <location>
        <begin position="262"/>
        <end position="274"/>
    </location>
</feature>
<dbReference type="AlphaFoldDB" id="A0AAD1U6X2"/>
<name>A0AAD1U6X2_EUPCR</name>
<organism evidence="2 3">
    <name type="scientific">Euplotes crassus</name>
    <dbReference type="NCBI Taxonomy" id="5936"/>
    <lineage>
        <taxon>Eukaryota</taxon>
        <taxon>Sar</taxon>
        <taxon>Alveolata</taxon>
        <taxon>Ciliophora</taxon>
        <taxon>Intramacronucleata</taxon>
        <taxon>Spirotrichea</taxon>
        <taxon>Hypotrichia</taxon>
        <taxon>Euplotida</taxon>
        <taxon>Euplotidae</taxon>
        <taxon>Moneuplotes</taxon>
    </lineage>
</organism>
<evidence type="ECO:0000313" key="3">
    <source>
        <dbReference type="Proteomes" id="UP001295684"/>
    </source>
</evidence>
<protein>
    <submittedName>
        <fullName evidence="2">Uncharacterized protein</fullName>
    </submittedName>
</protein>
<feature type="compositionally biased region" description="Polar residues" evidence="1">
    <location>
        <begin position="275"/>
        <end position="293"/>
    </location>
</feature>
<dbReference type="EMBL" id="CAMPGE010002423">
    <property type="protein sequence ID" value="CAI2361226.1"/>
    <property type="molecule type" value="Genomic_DNA"/>
</dbReference>
<evidence type="ECO:0000256" key="1">
    <source>
        <dbReference type="SAM" id="MobiDB-lite"/>
    </source>
</evidence>
<evidence type="ECO:0000313" key="2">
    <source>
        <dbReference type="EMBL" id="CAI2361226.1"/>
    </source>
</evidence>
<feature type="compositionally biased region" description="Basic and acidic residues" evidence="1">
    <location>
        <begin position="242"/>
        <end position="261"/>
    </location>
</feature>
<sequence length="550" mass="63755">MTEGRKSPEYYQAVITRWRESSMTGQQHEDSFLKLQREFRKYYPNIYILNRKALIIQHAVFGWLAGFRGVTTRLSKSQMSSSQILFKPRYKLNEVSRPSSVKRKVHSKVDSGLFDNKENYYERSVHISPIHIDNPKRSRVNSNGSECRPKKLSCFPRPHVTPATSKLTPRENKMSLLDRNKNLGTSLRNITNVIYKAVGKYNDTKLTRMEDNQKSSLSAYNKTEYKTVSKPFRPSSTLTKAGDGEYERQQKEKEARISRIKEARRKYSKPKLKTNTRNSSCFDSNSIPISKRQSPSDRKNISQQKKKVVSKSNIKLKNLSPTSKNNKISHMEFDKENHGSFNRRPSKSSISSTKIKSSLMIVPKINNSGSRLPQTSRMTFQRSKEGNYKLTPSTYGGKKTVYKPLSSSIKSKTQGLKNQLKEINKDQLSNCEKEKDVYYKIPRIDLSGECPEIELEYTSENPEHIIKYCHDLKSQRSNPKNIPNYQKTTFSVEKKKTLKKNQREITNQLQLHLDHSCEREQEVPQSEYINFEEKVYQISCIDDGECTSEF</sequence>
<feature type="region of interest" description="Disordered" evidence="1">
    <location>
        <begin position="228"/>
        <end position="313"/>
    </location>
</feature>
<gene>
    <name evidence="2" type="ORF">ECRASSUSDP1_LOCUS2536</name>
</gene>
<dbReference type="Proteomes" id="UP001295684">
    <property type="component" value="Unassembled WGS sequence"/>
</dbReference>
<comment type="caution">
    <text evidence="2">The sequence shown here is derived from an EMBL/GenBank/DDBJ whole genome shotgun (WGS) entry which is preliminary data.</text>
</comment>